<evidence type="ECO:0000313" key="2">
    <source>
        <dbReference type="EMBL" id="CUS34363.1"/>
    </source>
</evidence>
<dbReference type="STRING" id="1742972.COMA1_11660"/>
<name>A0A0S4LEP5_9BACT</name>
<dbReference type="EMBL" id="CZQA01000001">
    <property type="protein sequence ID" value="CUS34363.1"/>
    <property type="molecule type" value="Genomic_DNA"/>
</dbReference>
<dbReference type="GO" id="GO:0009279">
    <property type="term" value="C:cell outer membrane"/>
    <property type="evidence" value="ECO:0007669"/>
    <property type="project" value="InterPro"/>
</dbReference>
<dbReference type="Proteomes" id="UP000199032">
    <property type="component" value="Unassembled WGS sequence"/>
</dbReference>
<gene>
    <name evidence="2" type="primary">pcoB</name>
    <name evidence="2" type="ORF">COMA1_11660</name>
</gene>
<evidence type="ECO:0000313" key="3">
    <source>
        <dbReference type="Proteomes" id="UP000199032"/>
    </source>
</evidence>
<dbReference type="AlphaFoldDB" id="A0A0S4LEP5"/>
<proteinExistence type="predicted"/>
<reference evidence="2 3" key="1">
    <citation type="submission" date="2015-10" db="EMBL/GenBank/DDBJ databases">
        <authorList>
            <person name="Gilbert D.G."/>
        </authorList>
    </citation>
    <scope>NUCLEOTIDE SEQUENCE [LARGE SCALE GENOMIC DNA]</scope>
    <source>
        <strain evidence="2">COMA1</strain>
    </source>
</reference>
<dbReference type="Pfam" id="PF05275">
    <property type="entry name" value="CopB"/>
    <property type="match status" value="1"/>
</dbReference>
<protein>
    <submittedName>
        <fullName evidence="2">Putative copper resistance protein B</fullName>
    </submittedName>
</protein>
<dbReference type="GO" id="GO:0006878">
    <property type="term" value="P:intracellular copper ion homeostasis"/>
    <property type="evidence" value="ECO:0007669"/>
    <property type="project" value="InterPro"/>
</dbReference>
<keyword evidence="3" id="KW-1185">Reference proteome</keyword>
<evidence type="ECO:0000256" key="1">
    <source>
        <dbReference type="SAM" id="MobiDB-lite"/>
    </source>
</evidence>
<dbReference type="OrthoDB" id="9778934at2"/>
<dbReference type="InterPro" id="IPR007939">
    <property type="entry name" value="Cu-R_B_prcur"/>
</dbReference>
<accession>A0A0S4LEP5</accession>
<feature type="region of interest" description="Disordered" evidence="1">
    <location>
        <begin position="1"/>
        <end position="24"/>
    </location>
</feature>
<sequence length="247" mass="28443">MTVKPSQTQDKSQVYGVSQPDWPSPVNDQERRLFTLVDVLEYRPRTGGGGSNSDYRWDLEGWYGGDHHRLWFKSEGQRDTAFKADYDVDFQLLYGRFLWKHYDIQAGARMETQSFRGGNVTRGMGVIGLQGIVPYNYEFESALFIDQRGAVSARLAYTKDFLLTQRLILQGRFETNLAIQRVEEFTTGSGLNNLEFGGRLRYEIRREFAPYVGLSLDRSYGETATLVRRQGGDPSQIRFVVGVRMWF</sequence>
<dbReference type="GO" id="GO:0005507">
    <property type="term" value="F:copper ion binding"/>
    <property type="evidence" value="ECO:0007669"/>
    <property type="project" value="InterPro"/>
</dbReference>
<organism evidence="2 3">
    <name type="scientific">Candidatus Nitrospira nitrosa</name>
    <dbReference type="NCBI Taxonomy" id="1742972"/>
    <lineage>
        <taxon>Bacteria</taxon>
        <taxon>Pseudomonadati</taxon>
        <taxon>Nitrospirota</taxon>
        <taxon>Nitrospiria</taxon>
        <taxon>Nitrospirales</taxon>
        <taxon>Nitrospiraceae</taxon>
        <taxon>Nitrospira</taxon>
    </lineage>
</organism>
<feature type="compositionally biased region" description="Polar residues" evidence="1">
    <location>
        <begin position="1"/>
        <end position="16"/>
    </location>
</feature>